<comment type="subunit">
    <text evidence="6">Component of the Arp2/3 complex.</text>
</comment>
<keyword evidence="5 6" id="KW-0206">Cytoskeleton</keyword>
<keyword evidence="4 6" id="KW-0009">Actin-binding</keyword>
<organism evidence="7 8">
    <name type="scientific">Acaromyces ingoldii</name>
    <dbReference type="NCBI Taxonomy" id="215250"/>
    <lineage>
        <taxon>Eukaryota</taxon>
        <taxon>Fungi</taxon>
        <taxon>Dikarya</taxon>
        <taxon>Basidiomycota</taxon>
        <taxon>Ustilaginomycotina</taxon>
        <taxon>Exobasidiomycetes</taxon>
        <taxon>Exobasidiales</taxon>
        <taxon>Cryptobasidiaceae</taxon>
        <taxon>Acaromyces</taxon>
    </lineage>
</organism>
<dbReference type="FunFam" id="3.30.1460.20:FF:000003">
    <property type="entry name" value="Arp2/3 complex 34 kDa subunit"/>
    <property type="match status" value="1"/>
</dbReference>
<gene>
    <name evidence="7" type="ORF">FA10DRAFT_263482</name>
</gene>
<reference evidence="7" key="1">
    <citation type="journal article" date="2018" name="Mol. Biol. Evol.">
        <title>Broad Genomic Sampling Reveals a Smut Pathogenic Ancestry of the Fungal Clade Ustilaginomycotina.</title>
        <authorList>
            <person name="Kijpornyongpan T."/>
            <person name="Mondo S.J."/>
            <person name="Barry K."/>
            <person name="Sandor L."/>
            <person name="Lee J."/>
            <person name="Lipzen A."/>
            <person name="Pangilinan J."/>
            <person name="LaButti K."/>
            <person name="Hainaut M."/>
            <person name="Henrissat B."/>
            <person name="Grigoriev I.V."/>
            <person name="Spatafora J.W."/>
            <person name="Aime M.C."/>
        </authorList>
    </citation>
    <scope>NUCLEOTIDE SEQUENCE [LARGE SCALE GENOMIC DNA]</scope>
    <source>
        <strain evidence="7">MCA 4198</strain>
    </source>
</reference>
<dbReference type="EMBL" id="KZ819634">
    <property type="protein sequence ID" value="PWN92724.1"/>
    <property type="molecule type" value="Genomic_DNA"/>
</dbReference>
<evidence type="ECO:0000256" key="2">
    <source>
        <dbReference type="ARBA" id="ARBA00007192"/>
    </source>
</evidence>
<evidence type="ECO:0000313" key="7">
    <source>
        <dbReference type="EMBL" id="PWN92724.1"/>
    </source>
</evidence>
<comment type="function">
    <text evidence="6">Functions as actin-binding component of the Arp2/3 complex which is involved in regulation of actin polymerization and together with an activating nucleation-promoting factor (NPF) mediates the formation of branched actin networks.</text>
</comment>
<dbReference type="GO" id="GO:0005885">
    <property type="term" value="C:Arp2/3 protein complex"/>
    <property type="evidence" value="ECO:0007669"/>
    <property type="project" value="InterPro"/>
</dbReference>
<evidence type="ECO:0000256" key="1">
    <source>
        <dbReference type="ARBA" id="ARBA00004245"/>
    </source>
</evidence>
<accession>A0A316YVB1</accession>
<evidence type="ECO:0000256" key="5">
    <source>
        <dbReference type="ARBA" id="ARBA00023212"/>
    </source>
</evidence>
<dbReference type="AlphaFoldDB" id="A0A316YVB1"/>
<dbReference type="FunFam" id="3.30.1460.20:FF:000005">
    <property type="entry name" value="Arp2/3 complex 34 kDa subunit"/>
    <property type="match status" value="1"/>
</dbReference>
<dbReference type="GO" id="GO:0034314">
    <property type="term" value="P:Arp2/3 complex-mediated actin nucleation"/>
    <property type="evidence" value="ECO:0007669"/>
    <property type="project" value="InterPro"/>
</dbReference>
<keyword evidence="8" id="KW-1185">Reference proteome</keyword>
<sequence>MILLESENILIRDVLTDKFARPSGVDQTLSDFDGVGYHIESTKTGPLTISMDIRCWKQLEACGAMEILQREYGSWIKPAAESGYSVTLEFDYAKVPAEGPERQALIHAVSLLKRNAMAAPFERAFALQKQLEAAAEGQNPQAVSGSGATDIMSINYRDDEAFYVIPAVDRVTVVFSTVFKEETDRIFGKVFLQEFVDARRQPSIQNAPQVLYSNREPPLEIRSIPGLNRGEDVGYVTFVLFPRHFTHPETMAATISRIQLFRDYLHYHIKCSKAYMHSRMRHRVAEFLKVLNRAKPEQAEKERKTASGRTFRRG</sequence>
<dbReference type="InParanoid" id="A0A316YVB1"/>
<dbReference type="FunCoup" id="A0A316YVB1">
    <property type="interactions" value="308"/>
</dbReference>
<evidence type="ECO:0000313" key="8">
    <source>
        <dbReference type="Proteomes" id="UP000245768"/>
    </source>
</evidence>
<comment type="subcellular location">
    <subcellularLocation>
        <location evidence="1 6">Cytoplasm</location>
        <location evidence="1 6">Cytoskeleton</location>
    </subcellularLocation>
</comment>
<dbReference type="PANTHER" id="PTHR12058">
    <property type="entry name" value="ARP2/3 COMPLEX 34 KDA SUBUNIT"/>
    <property type="match status" value="1"/>
</dbReference>
<dbReference type="GeneID" id="37042153"/>
<dbReference type="RefSeq" id="XP_025379922.1">
    <property type="nucleotide sequence ID" value="XM_025520237.1"/>
</dbReference>
<name>A0A316YVB1_9BASI</name>
<evidence type="ECO:0000256" key="6">
    <source>
        <dbReference type="RuleBase" id="RU364015"/>
    </source>
</evidence>
<dbReference type="SUPFAM" id="SSF69645">
    <property type="entry name" value="Arp2/3 complex subunits"/>
    <property type="match status" value="2"/>
</dbReference>
<keyword evidence="3 6" id="KW-0963">Cytoplasm</keyword>
<dbReference type="GO" id="GO:0051015">
    <property type="term" value="F:actin filament binding"/>
    <property type="evidence" value="ECO:0007669"/>
    <property type="project" value="TreeGrafter"/>
</dbReference>
<dbReference type="GO" id="GO:0005200">
    <property type="term" value="F:structural constituent of cytoskeleton"/>
    <property type="evidence" value="ECO:0007669"/>
    <property type="project" value="TreeGrafter"/>
</dbReference>
<dbReference type="GO" id="GO:0030041">
    <property type="term" value="P:actin filament polymerization"/>
    <property type="evidence" value="ECO:0007669"/>
    <property type="project" value="InterPro"/>
</dbReference>
<comment type="similarity">
    <text evidence="2 6">Belongs to the ARPC2 family.</text>
</comment>
<proteinExistence type="inferred from homology"/>
<dbReference type="InterPro" id="IPR034666">
    <property type="entry name" value="ARPC2/4"/>
</dbReference>
<evidence type="ECO:0000256" key="4">
    <source>
        <dbReference type="ARBA" id="ARBA00023203"/>
    </source>
</evidence>
<evidence type="ECO:0000256" key="3">
    <source>
        <dbReference type="ARBA" id="ARBA00022490"/>
    </source>
</evidence>
<dbReference type="Gene3D" id="3.30.1460.20">
    <property type="match status" value="2"/>
</dbReference>
<dbReference type="PANTHER" id="PTHR12058:SF0">
    <property type="entry name" value="ACTIN-RELATED PROTEIN 2_3 COMPLEX SUBUNIT 2"/>
    <property type="match status" value="1"/>
</dbReference>
<dbReference type="Pfam" id="PF04045">
    <property type="entry name" value="P34-Arc"/>
    <property type="match status" value="1"/>
</dbReference>
<dbReference type="InterPro" id="IPR007188">
    <property type="entry name" value="ARPC2"/>
</dbReference>
<dbReference type="OrthoDB" id="148331at2759"/>
<dbReference type="STRING" id="215250.A0A316YVB1"/>
<protein>
    <recommendedName>
        <fullName evidence="6">Arp2/3 complex 34 kDa subunit</fullName>
    </recommendedName>
</protein>
<dbReference type="Proteomes" id="UP000245768">
    <property type="component" value="Unassembled WGS sequence"/>
</dbReference>